<dbReference type="Proteomes" id="UP000094501">
    <property type="component" value="Unassembled WGS sequence"/>
</dbReference>
<gene>
    <name evidence="1" type="ORF">AUC68_04645</name>
</gene>
<accession>A0A1E3W0G3</accession>
<name>A0A1E3W0G3_9HYPH</name>
<keyword evidence="2" id="KW-1185">Reference proteome</keyword>
<dbReference type="EMBL" id="LPWG01000011">
    <property type="protein sequence ID" value="ODR99287.1"/>
    <property type="molecule type" value="Genomic_DNA"/>
</dbReference>
<sequence>MFMHPFTLQAEITRHMLNLAKQMVSSDLLESRNRLQEYPLCGDPTVFENIMRVRSMQDRMWGHELDDTLNDPWRWCAYISYCSVRWMRDPHSWTREDTDNFYDAMIETAAVCAAAAESIARQRQENGHTFYEPASENP</sequence>
<evidence type="ECO:0000313" key="1">
    <source>
        <dbReference type="EMBL" id="ODR99287.1"/>
    </source>
</evidence>
<organism evidence="1 2">
    <name type="scientific">Methyloceanibacter methanicus</name>
    <dbReference type="NCBI Taxonomy" id="1774968"/>
    <lineage>
        <taxon>Bacteria</taxon>
        <taxon>Pseudomonadati</taxon>
        <taxon>Pseudomonadota</taxon>
        <taxon>Alphaproteobacteria</taxon>
        <taxon>Hyphomicrobiales</taxon>
        <taxon>Hyphomicrobiaceae</taxon>
        <taxon>Methyloceanibacter</taxon>
    </lineage>
</organism>
<protein>
    <submittedName>
        <fullName evidence="1">Uncharacterized protein</fullName>
    </submittedName>
</protein>
<reference evidence="1 2" key="1">
    <citation type="journal article" date="2016" name="Environ. Microbiol.">
        <title>New Methyloceanibacter diversity from North Sea sediments includes methanotroph containing solely the soluble methane monooxygenase.</title>
        <authorList>
            <person name="Vekeman B."/>
            <person name="Kerckhof F.M."/>
            <person name="Cremers G."/>
            <person name="de Vos P."/>
            <person name="Vandamme P."/>
            <person name="Boon N."/>
            <person name="Op den Camp H.J."/>
            <person name="Heylen K."/>
        </authorList>
    </citation>
    <scope>NUCLEOTIDE SEQUENCE [LARGE SCALE GENOMIC DNA]</scope>
    <source>
        <strain evidence="1 2">R-67174</strain>
    </source>
</reference>
<comment type="caution">
    <text evidence="1">The sequence shown here is derived from an EMBL/GenBank/DDBJ whole genome shotgun (WGS) entry which is preliminary data.</text>
</comment>
<dbReference type="AlphaFoldDB" id="A0A1E3W0G3"/>
<proteinExistence type="predicted"/>
<evidence type="ECO:0000313" key="2">
    <source>
        <dbReference type="Proteomes" id="UP000094501"/>
    </source>
</evidence>